<dbReference type="STRING" id="376489.A5892_13090"/>
<dbReference type="Proteomes" id="UP000077875">
    <property type="component" value="Chromosome"/>
</dbReference>
<sequence>MTLPCDLRLPASAHADLAWLLDAPPLAQPEGTRYPALDALGVLDPSWRRGRAEEEPPFAAWLDERPSRRLGEYVERLWQWLIARAPNAELIAANQVLRVDQRTLGELDLLYRRRDAPHRLIHLELAIKFYLGLEPGPGAPDSARRWIGTDGRDSLEIKLRHLTEQQTRLLDTPLARAALDQRLGAALAAETAGPIERQCAMLGVLFHPWPDALPAPRDAKPGHLVGRWLHWNQWPAFRARCAPAYGFRLGMPHALHPPRDAKLQPIDAIERQLAGHFDQSEGPRPLRLALFDPDGEPLMPTIVTAQRWPLRVPL</sequence>
<dbReference type="RefSeq" id="WP_064123181.1">
    <property type="nucleotide sequence ID" value="NZ_CP015243.1"/>
</dbReference>
<dbReference type="AlphaFoldDB" id="A0A172YG94"/>
<dbReference type="KEGG" id="haa:A5892_13090"/>
<proteinExistence type="predicted"/>
<organism evidence="1 2">
    <name type="scientific">Halotalea alkalilenta</name>
    <dbReference type="NCBI Taxonomy" id="376489"/>
    <lineage>
        <taxon>Bacteria</taxon>
        <taxon>Pseudomonadati</taxon>
        <taxon>Pseudomonadota</taxon>
        <taxon>Gammaproteobacteria</taxon>
        <taxon>Oceanospirillales</taxon>
        <taxon>Halomonadaceae</taxon>
        <taxon>Halotalea</taxon>
    </lineage>
</organism>
<evidence type="ECO:0000313" key="2">
    <source>
        <dbReference type="Proteomes" id="UP000077875"/>
    </source>
</evidence>
<evidence type="ECO:0000313" key="1">
    <source>
        <dbReference type="EMBL" id="ANF58288.1"/>
    </source>
</evidence>
<dbReference type="EMBL" id="CP015243">
    <property type="protein sequence ID" value="ANF58288.1"/>
    <property type="molecule type" value="Genomic_DNA"/>
</dbReference>
<dbReference type="InterPro" id="IPR015003">
    <property type="entry name" value="DUF1853"/>
</dbReference>
<name>A0A172YG94_9GAMM</name>
<dbReference type="Pfam" id="PF08907">
    <property type="entry name" value="DUF1853"/>
    <property type="match status" value="1"/>
</dbReference>
<gene>
    <name evidence="1" type="ORF">A5892_13090</name>
</gene>
<reference evidence="1 2" key="1">
    <citation type="submission" date="2016-04" db="EMBL/GenBank/DDBJ databases">
        <title>Complete Genome Sequence of Halotalea alkalilenta IHB B 13600.</title>
        <authorList>
            <person name="Swarnkar M.K."/>
            <person name="Sharma A."/>
            <person name="Kaushal K."/>
            <person name="Soni R."/>
            <person name="Rana S."/>
            <person name="Singh A.K."/>
            <person name="Gulati A."/>
        </authorList>
    </citation>
    <scope>NUCLEOTIDE SEQUENCE [LARGE SCALE GENOMIC DNA]</scope>
    <source>
        <strain evidence="1 2">IHB B 13600</strain>
    </source>
</reference>
<keyword evidence="2" id="KW-1185">Reference proteome</keyword>
<protein>
    <recommendedName>
        <fullName evidence="3">Cobalt chelatase</fullName>
    </recommendedName>
</protein>
<accession>A0A172YG94</accession>
<evidence type="ECO:0008006" key="3">
    <source>
        <dbReference type="Google" id="ProtNLM"/>
    </source>
</evidence>